<comment type="subcellular location">
    <subcellularLocation>
        <location evidence="1 7">Cell membrane</location>
        <topology evidence="1 7">Multi-pass membrane protein</topology>
    </subcellularLocation>
</comment>
<keyword evidence="6 7" id="KW-0472">Membrane</keyword>
<feature type="transmembrane region" description="Helical" evidence="7">
    <location>
        <begin position="241"/>
        <end position="263"/>
    </location>
</feature>
<protein>
    <submittedName>
        <fullName evidence="9">Raffinose/stachyose/melibiose transport system permease protein</fullName>
    </submittedName>
</protein>
<feature type="domain" description="ABC transmembrane type-1" evidence="8">
    <location>
        <begin position="109"/>
        <end position="322"/>
    </location>
</feature>
<evidence type="ECO:0000313" key="10">
    <source>
        <dbReference type="Proteomes" id="UP000245412"/>
    </source>
</evidence>
<feature type="transmembrane region" description="Helical" evidence="7">
    <location>
        <begin position="301"/>
        <end position="326"/>
    </location>
</feature>
<feature type="transmembrane region" description="Helical" evidence="7">
    <location>
        <begin position="112"/>
        <end position="134"/>
    </location>
</feature>
<evidence type="ECO:0000256" key="2">
    <source>
        <dbReference type="ARBA" id="ARBA00022448"/>
    </source>
</evidence>
<accession>A0AB73SYH3</accession>
<feature type="transmembrane region" description="Helical" evidence="7">
    <location>
        <begin position="146"/>
        <end position="168"/>
    </location>
</feature>
<dbReference type="SUPFAM" id="SSF161098">
    <property type="entry name" value="MetI-like"/>
    <property type="match status" value="1"/>
</dbReference>
<dbReference type="GO" id="GO:0055085">
    <property type="term" value="P:transmembrane transport"/>
    <property type="evidence" value="ECO:0007669"/>
    <property type="project" value="InterPro"/>
</dbReference>
<dbReference type="AlphaFoldDB" id="A0AB73SYH3"/>
<evidence type="ECO:0000256" key="7">
    <source>
        <dbReference type="RuleBase" id="RU363032"/>
    </source>
</evidence>
<sequence length="332" mass="36642">MRLLPPSRKNLIIIKTINKGGKKGLLKLFDKSPFLKEKNMSNNGKKNKGALPLILPAFILYSAVVAYPLLNMLYTSFFEWNGVYTTPYVFAGLKNYASFFQDESVHIALKNIVIIMVTSVVGIVPIGLFLASVIQKKFFGLRFVRVSYFLPVIINKVSVGLMFTFILYPMKGPFAQIVKLFGGNEKVNVLGNMQLAIWAVAFVLIWCNVGLHMVLYSSAMAAIPDDLTESAKLDGASRRQIFFNITLPLIGNTIQISVVLILMNAFKIYDLVVALTGGGPGNSTEVLSTILFKNAFYYGKFGYANAIGVITVLISLLITVVINGVLRACRKD</sequence>
<name>A0AB73SYH3_9FIRM</name>
<dbReference type="Pfam" id="PF00528">
    <property type="entry name" value="BPD_transp_1"/>
    <property type="match status" value="1"/>
</dbReference>
<reference evidence="9 10" key="1">
    <citation type="submission" date="2018-05" db="EMBL/GenBank/DDBJ databases">
        <authorList>
            <person name="Goeker M."/>
            <person name="Huntemann M."/>
            <person name="Clum A."/>
            <person name="Pillay M."/>
            <person name="Palaniappan K."/>
            <person name="Varghese N."/>
            <person name="Mikhailova N."/>
            <person name="Stamatis D."/>
            <person name="Reddy T."/>
            <person name="Daum C."/>
            <person name="Shapiro N."/>
            <person name="Ivanova N."/>
            <person name="Kyrpides N."/>
            <person name="Woyke T."/>
        </authorList>
    </citation>
    <scope>NUCLEOTIDE SEQUENCE [LARGE SCALE GENOMIC DNA]</scope>
    <source>
        <strain evidence="9 10">DSM 26524</strain>
    </source>
</reference>
<dbReference type="InterPro" id="IPR000515">
    <property type="entry name" value="MetI-like"/>
</dbReference>
<keyword evidence="4 7" id="KW-0812">Transmembrane</keyword>
<dbReference type="PANTHER" id="PTHR30193">
    <property type="entry name" value="ABC TRANSPORTER PERMEASE PROTEIN"/>
    <property type="match status" value="1"/>
</dbReference>
<feature type="transmembrane region" description="Helical" evidence="7">
    <location>
        <begin position="195"/>
        <end position="220"/>
    </location>
</feature>
<evidence type="ECO:0000256" key="3">
    <source>
        <dbReference type="ARBA" id="ARBA00022475"/>
    </source>
</evidence>
<evidence type="ECO:0000256" key="6">
    <source>
        <dbReference type="ARBA" id="ARBA00023136"/>
    </source>
</evidence>
<dbReference type="PROSITE" id="PS50928">
    <property type="entry name" value="ABC_TM1"/>
    <property type="match status" value="1"/>
</dbReference>
<keyword evidence="3" id="KW-1003">Cell membrane</keyword>
<keyword evidence="2 7" id="KW-0813">Transport</keyword>
<evidence type="ECO:0000256" key="1">
    <source>
        <dbReference type="ARBA" id="ARBA00004651"/>
    </source>
</evidence>
<keyword evidence="5 7" id="KW-1133">Transmembrane helix</keyword>
<comment type="similarity">
    <text evidence="7">Belongs to the binding-protein-dependent transport system permease family.</text>
</comment>
<dbReference type="InterPro" id="IPR035906">
    <property type="entry name" value="MetI-like_sf"/>
</dbReference>
<evidence type="ECO:0000313" key="9">
    <source>
        <dbReference type="EMBL" id="PWJ72377.1"/>
    </source>
</evidence>
<evidence type="ECO:0000259" key="8">
    <source>
        <dbReference type="PROSITE" id="PS50928"/>
    </source>
</evidence>
<dbReference type="EMBL" id="QGGY01000019">
    <property type="protein sequence ID" value="PWJ72377.1"/>
    <property type="molecule type" value="Genomic_DNA"/>
</dbReference>
<feature type="transmembrane region" description="Helical" evidence="7">
    <location>
        <begin position="50"/>
        <end position="70"/>
    </location>
</feature>
<evidence type="ECO:0000256" key="5">
    <source>
        <dbReference type="ARBA" id="ARBA00022989"/>
    </source>
</evidence>
<dbReference type="GO" id="GO:0005886">
    <property type="term" value="C:plasma membrane"/>
    <property type="evidence" value="ECO:0007669"/>
    <property type="project" value="UniProtKB-SubCell"/>
</dbReference>
<gene>
    <name evidence="9" type="ORF">C7383_11981</name>
</gene>
<keyword evidence="10" id="KW-1185">Reference proteome</keyword>
<dbReference type="Gene3D" id="1.10.3720.10">
    <property type="entry name" value="MetI-like"/>
    <property type="match status" value="1"/>
</dbReference>
<dbReference type="PANTHER" id="PTHR30193:SF37">
    <property type="entry name" value="INNER MEMBRANE ABC TRANSPORTER PERMEASE PROTEIN YCJO"/>
    <property type="match status" value="1"/>
</dbReference>
<dbReference type="InterPro" id="IPR051393">
    <property type="entry name" value="ABC_transporter_permease"/>
</dbReference>
<comment type="caution">
    <text evidence="9">The sequence shown here is derived from an EMBL/GenBank/DDBJ whole genome shotgun (WGS) entry which is preliminary data.</text>
</comment>
<organism evidence="9 10">
    <name type="scientific">Murimonas intestini</name>
    <dbReference type="NCBI Taxonomy" id="1337051"/>
    <lineage>
        <taxon>Bacteria</taxon>
        <taxon>Bacillati</taxon>
        <taxon>Bacillota</taxon>
        <taxon>Clostridia</taxon>
        <taxon>Lachnospirales</taxon>
        <taxon>Lachnospiraceae</taxon>
        <taxon>Murimonas</taxon>
    </lineage>
</organism>
<dbReference type="CDD" id="cd06261">
    <property type="entry name" value="TM_PBP2"/>
    <property type="match status" value="1"/>
</dbReference>
<evidence type="ECO:0000256" key="4">
    <source>
        <dbReference type="ARBA" id="ARBA00022692"/>
    </source>
</evidence>
<dbReference type="Proteomes" id="UP000245412">
    <property type="component" value="Unassembled WGS sequence"/>
</dbReference>
<proteinExistence type="inferred from homology"/>